<keyword evidence="5" id="KW-0808">Transferase</keyword>
<dbReference type="InterPro" id="IPR046872">
    <property type="entry name" value="DRHyd-ASK"/>
</dbReference>
<evidence type="ECO:0000256" key="1">
    <source>
        <dbReference type="ARBA" id="ARBA00001946"/>
    </source>
</evidence>
<evidence type="ECO:0000256" key="14">
    <source>
        <dbReference type="PROSITE-ProRule" id="PRU10141"/>
    </source>
</evidence>
<reference evidence="17" key="1">
    <citation type="submission" date="2025-08" db="UniProtKB">
        <authorList>
            <consortium name="Ensembl"/>
        </authorList>
    </citation>
    <scope>IDENTIFICATION</scope>
</reference>
<feature type="compositionally biased region" description="Acidic residues" evidence="15">
    <location>
        <begin position="1150"/>
        <end position="1168"/>
    </location>
</feature>
<dbReference type="InterPro" id="IPR043969">
    <property type="entry name" value="MAP3K_PH"/>
</dbReference>
<dbReference type="GeneTree" id="ENSGT00940000159155"/>
<comment type="catalytic activity">
    <reaction evidence="12">
        <text>L-threonyl-[protein] + ATP = O-phospho-L-threonyl-[protein] + ADP + H(+)</text>
        <dbReference type="Rhea" id="RHEA:46608"/>
        <dbReference type="Rhea" id="RHEA-COMP:11060"/>
        <dbReference type="Rhea" id="RHEA-COMP:11605"/>
        <dbReference type="ChEBI" id="CHEBI:15378"/>
        <dbReference type="ChEBI" id="CHEBI:30013"/>
        <dbReference type="ChEBI" id="CHEBI:30616"/>
        <dbReference type="ChEBI" id="CHEBI:61977"/>
        <dbReference type="ChEBI" id="CHEBI:456216"/>
        <dbReference type="EC" id="2.7.11.25"/>
    </reaction>
</comment>
<dbReference type="GO" id="GO:0033554">
    <property type="term" value="P:cellular response to stress"/>
    <property type="evidence" value="ECO:0007669"/>
    <property type="project" value="TreeGrafter"/>
</dbReference>
<dbReference type="SUPFAM" id="SSF47769">
    <property type="entry name" value="SAM/Pointed domain"/>
    <property type="match status" value="1"/>
</dbReference>
<dbReference type="SMART" id="SM00220">
    <property type="entry name" value="S_TKc"/>
    <property type="match status" value="1"/>
</dbReference>
<dbReference type="Ensembl" id="ENSSTUT00000079253.1">
    <property type="protein sequence ID" value="ENSSTUP00000074595.1"/>
    <property type="gene ID" value="ENSSTUG00000032565.1"/>
</dbReference>
<evidence type="ECO:0000256" key="15">
    <source>
        <dbReference type="SAM" id="MobiDB-lite"/>
    </source>
</evidence>
<comment type="catalytic activity">
    <reaction evidence="13">
        <text>L-seryl-[protein] + ATP = O-phospho-L-seryl-[protein] + ADP + H(+)</text>
        <dbReference type="Rhea" id="RHEA:17989"/>
        <dbReference type="Rhea" id="RHEA-COMP:9863"/>
        <dbReference type="Rhea" id="RHEA-COMP:11604"/>
        <dbReference type="ChEBI" id="CHEBI:15378"/>
        <dbReference type="ChEBI" id="CHEBI:29999"/>
        <dbReference type="ChEBI" id="CHEBI:30616"/>
        <dbReference type="ChEBI" id="CHEBI:83421"/>
        <dbReference type="ChEBI" id="CHEBI:456216"/>
        <dbReference type="EC" id="2.7.11.25"/>
    </reaction>
</comment>
<dbReference type="PANTHER" id="PTHR11584:SF332">
    <property type="entry name" value="MITOGEN-ACTIVATED PROTEIN KINASE KINASE KINASE 5"/>
    <property type="match status" value="1"/>
</dbReference>
<dbReference type="InterPro" id="IPR046873">
    <property type="entry name" value="HisK-N-like"/>
</dbReference>
<dbReference type="PANTHER" id="PTHR11584">
    <property type="entry name" value="SERINE/THREONINE PROTEIN KINASE"/>
    <property type="match status" value="1"/>
</dbReference>
<gene>
    <name evidence="17" type="primary">MAP3K5</name>
    <name evidence="17" type="synonym">LOC115174881</name>
</gene>
<dbReference type="CDD" id="cd06624">
    <property type="entry name" value="STKc_ASK"/>
    <property type="match status" value="1"/>
</dbReference>
<keyword evidence="9 14" id="KW-0067">ATP-binding</keyword>
<dbReference type="InterPro" id="IPR017441">
    <property type="entry name" value="Protein_kinase_ATP_BS"/>
</dbReference>
<evidence type="ECO:0000256" key="6">
    <source>
        <dbReference type="ARBA" id="ARBA00022723"/>
    </source>
</evidence>
<dbReference type="InterPro" id="IPR025136">
    <property type="entry name" value="MAP3K_TRAF-bd"/>
</dbReference>
<dbReference type="Pfam" id="PF00069">
    <property type="entry name" value="Pkinase"/>
    <property type="match status" value="1"/>
</dbReference>
<evidence type="ECO:0000256" key="10">
    <source>
        <dbReference type="ARBA" id="ARBA00022842"/>
    </source>
</evidence>
<feature type="domain" description="Protein kinase" evidence="16">
    <location>
        <begin position="649"/>
        <end position="907"/>
    </location>
</feature>
<evidence type="ECO:0000313" key="18">
    <source>
        <dbReference type="Proteomes" id="UP000472277"/>
    </source>
</evidence>
<keyword evidence="8" id="KW-0418">Kinase</keyword>
<dbReference type="Pfam" id="PF20302">
    <property type="entry name" value="HisK-N-like"/>
    <property type="match status" value="1"/>
</dbReference>
<dbReference type="Gene3D" id="1.10.510.10">
    <property type="entry name" value="Transferase(Phosphotransferase) domain 1"/>
    <property type="match status" value="1"/>
</dbReference>
<keyword evidence="18" id="KW-1185">Reference proteome</keyword>
<evidence type="ECO:0000259" key="16">
    <source>
        <dbReference type="PROSITE" id="PS50011"/>
    </source>
</evidence>
<proteinExistence type="inferred from homology"/>
<evidence type="ECO:0000256" key="3">
    <source>
        <dbReference type="ARBA" id="ARBA00012406"/>
    </source>
</evidence>
<dbReference type="FunFam" id="1.10.510.10:FF:000054">
    <property type="entry name" value="Mitogen-activated protein kinase kinase kinase 5"/>
    <property type="match status" value="1"/>
</dbReference>
<evidence type="ECO:0000256" key="11">
    <source>
        <dbReference type="ARBA" id="ARBA00023054"/>
    </source>
</evidence>
<evidence type="ECO:0000256" key="9">
    <source>
        <dbReference type="ARBA" id="ARBA00022840"/>
    </source>
</evidence>
<feature type="region of interest" description="Disordered" evidence="15">
    <location>
        <begin position="1"/>
        <end position="38"/>
    </location>
</feature>
<dbReference type="PROSITE" id="PS50011">
    <property type="entry name" value="PROTEIN_KINASE_DOM"/>
    <property type="match status" value="1"/>
</dbReference>
<dbReference type="PROSITE" id="PS00107">
    <property type="entry name" value="PROTEIN_KINASE_ATP"/>
    <property type="match status" value="1"/>
</dbReference>
<sequence>RSKNADEGISLSVPSFGPGSGPEGACRDSAGSREDSVSGAPIPAAGTFWHDSVVSGSIIPNILSCPKDSGGLLSTVKCKSRAVTVAYVVNSELTQPHTAENMALHCLKDACDSVGSKLEIIHFGKIDFGETCVLDQFYNADIAVVEMTDAFRQPSLFYHLGVRESFSMANNIILYCDTNSDSLQSLQDIICQKNTTCSANYSFIPYMVTPHNKVYCCESSLMKGLTELMQPSFEMLLGPICMPLLDRFIQLFKVPQANSCQYFRETILNEIRKARELFTGMELASELSRIQQRLDNVECLSADIVINLLLSYRDIQDYESIVKLVETLEKLPTFDPVANPHVKFHHAFALNRRNLPGDRQKALDIMLPLVKADNQVASDIYCLVGRIYKDMFLESHFADKESRDSGTAWFKKGFESEPTLHSGINYAVLLLAAGHQFDASFELRKVGVKLSSLLGKKGSLDKLQSYWDVGFFLGASILACDNTRVIQASEKLFKLKAPVCSTYSELISNYFAQLKCAFFFLYSNIFSSVLILEPTKIYLPSYLSINNDVEENTVSIWHVSPDDKHRGVHEWNFKAMSVRGVSISKFDERSAFLYVLHNSEDFQIYFCTEMHCKRFCDLVNSIAEEAWKAPEEGECDIDALEYDYEYNEHGERVVLGKGTFGVVYAGRDLSNQVRLAIKEIPERDSRYSQPLHEEIALHKHLKHKNIVQYLGSISENGFIKIFMEQVPGGSLSALLRSKWGPLKNNEPTIGFYTRQILEGLKYLHDNQIAHRDIKGDNVLINTYSGVLKISDFGTSKRLAGINPWTETFTGTLQYMAPEIIDKGPRGYGKPADIWSLGCTIIEMATGKPPFYELGEPQAAMFKVGMFKIHPEIPDSMSMEAKAFILRCFEPDPDQRATALHLLTDEFLTVTSRKKRGKSVVSLCPQEYLRSISLPVPVVVEDTSSSSEYGSVSPENDLNTNPFSFKPSTKCYSDRDVKATRSLFLSIPVENFEDHSAPPSPDEKDSGFFMLRKDSERRATLHCILTEDRDKVVSNLVEALKQGSETSDTKLRHQHISTLVVSLGDFVRMADRKIIANTLSQLKLELDFDSTAISQLQVVLFGFQDAVNKVLRNHNIKPHWMFALDNIIRKAVQTAITILVPELRPHFSLASEDDPADQDNVDDDVEPEDNSVHQCRAPPNAAHDNTVATSGVSTLSSTVSHRSHNAQCSVTMELGRMKLETNRLMEQLLAREREYQAVLQHVLDEREQEIKLLRILSEPIGEHVPTYTSTHLYLSILTEDYTLDDLLQYVMRDDLKSLGLRGGMLCKLWKAITDYRQKPV</sequence>
<dbReference type="InterPro" id="IPR008271">
    <property type="entry name" value="Ser/Thr_kinase_AS"/>
</dbReference>
<dbReference type="Proteomes" id="UP000472277">
    <property type="component" value="Chromosome 35"/>
</dbReference>
<evidence type="ECO:0000256" key="5">
    <source>
        <dbReference type="ARBA" id="ARBA00022679"/>
    </source>
</evidence>
<evidence type="ECO:0000256" key="7">
    <source>
        <dbReference type="ARBA" id="ARBA00022741"/>
    </source>
</evidence>
<comment type="similarity">
    <text evidence="2">Belongs to the protein kinase superfamily. STE Ser/Thr protein kinase family. MAP kinase kinase kinase subfamily.</text>
</comment>
<evidence type="ECO:0000256" key="13">
    <source>
        <dbReference type="ARBA" id="ARBA00048329"/>
    </source>
</evidence>
<dbReference type="Pfam" id="PF19039">
    <property type="entry name" value="ASK_PH"/>
    <property type="match status" value="1"/>
</dbReference>
<keyword evidence="10" id="KW-0460">Magnesium</keyword>
<reference evidence="17" key="2">
    <citation type="submission" date="2025-09" db="UniProtKB">
        <authorList>
            <consortium name="Ensembl"/>
        </authorList>
    </citation>
    <scope>IDENTIFICATION</scope>
</reference>
<keyword evidence="7 14" id="KW-0547">Nucleotide-binding</keyword>
<dbReference type="Pfam" id="PF20309">
    <property type="entry name" value="DRHyd-ASK"/>
    <property type="match status" value="1"/>
</dbReference>
<evidence type="ECO:0000256" key="12">
    <source>
        <dbReference type="ARBA" id="ARBA00047559"/>
    </source>
</evidence>
<organism evidence="17 18">
    <name type="scientific">Salmo trutta</name>
    <name type="common">Brown trout</name>
    <dbReference type="NCBI Taxonomy" id="8032"/>
    <lineage>
        <taxon>Eukaryota</taxon>
        <taxon>Metazoa</taxon>
        <taxon>Chordata</taxon>
        <taxon>Craniata</taxon>
        <taxon>Vertebrata</taxon>
        <taxon>Euteleostomi</taxon>
        <taxon>Actinopterygii</taxon>
        <taxon>Neopterygii</taxon>
        <taxon>Teleostei</taxon>
        <taxon>Protacanthopterygii</taxon>
        <taxon>Salmoniformes</taxon>
        <taxon>Salmonidae</taxon>
        <taxon>Salmoninae</taxon>
        <taxon>Salmo</taxon>
    </lineage>
</organism>
<feature type="binding site" evidence="14">
    <location>
        <position position="678"/>
    </location>
    <ligand>
        <name>ATP</name>
        <dbReference type="ChEBI" id="CHEBI:30616"/>
    </ligand>
</feature>
<keyword evidence="11" id="KW-0175">Coiled coil</keyword>
<dbReference type="InterPro" id="IPR011009">
    <property type="entry name" value="Kinase-like_dom_sf"/>
</dbReference>
<evidence type="ECO:0000256" key="8">
    <source>
        <dbReference type="ARBA" id="ARBA00022777"/>
    </source>
</evidence>
<dbReference type="Gene3D" id="3.30.200.20">
    <property type="entry name" value="Phosphorylase Kinase, domain 1"/>
    <property type="match status" value="1"/>
</dbReference>
<dbReference type="InterPro" id="IPR000719">
    <property type="entry name" value="Prot_kinase_dom"/>
</dbReference>
<evidence type="ECO:0000313" key="17">
    <source>
        <dbReference type="Ensembl" id="ENSSTUP00000074595.1"/>
    </source>
</evidence>
<name>A0A674BT79_SALTR</name>
<keyword evidence="4" id="KW-0723">Serine/threonine-protein kinase</keyword>
<dbReference type="FunFam" id="3.30.200.20:FF:000067">
    <property type="entry name" value="Mitogen-activated protein kinase kinase kinase 5"/>
    <property type="match status" value="1"/>
</dbReference>
<protein>
    <recommendedName>
        <fullName evidence="3">mitogen-activated protein kinase kinase kinase</fullName>
        <ecNumber evidence="3">2.7.11.25</ecNumber>
    </recommendedName>
</protein>
<dbReference type="GO" id="GO:0005524">
    <property type="term" value="F:ATP binding"/>
    <property type="evidence" value="ECO:0007669"/>
    <property type="project" value="UniProtKB-UniRule"/>
</dbReference>
<keyword evidence="6" id="KW-0479">Metal-binding</keyword>
<dbReference type="GO" id="GO:0004709">
    <property type="term" value="F:MAP kinase kinase kinase activity"/>
    <property type="evidence" value="ECO:0007669"/>
    <property type="project" value="UniProtKB-EC"/>
</dbReference>
<dbReference type="Pfam" id="PF13281">
    <property type="entry name" value="MAP3K_TRAF_bd"/>
    <property type="match status" value="1"/>
</dbReference>
<dbReference type="InterPro" id="IPR013761">
    <property type="entry name" value="SAM/pointed_sf"/>
</dbReference>
<dbReference type="EC" id="2.7.11.25" evidence="3"/>
<feature type="region of interest" description="Disordered" evidence="15">
    <location>
        <begin position="1148"/>
        <end position="1182"/>
    </location>
</feature>
<dbReference type="PROSITE" id="PS00108">
    <property type="entry name" value="PROTEIN_KINASE_ST"/>
    <property type="match status" value="1"/>
</dbReference>
<evidence type="ECO:0000256" key="4">
    <source>
        <dbReference type="ARBA" id="ARBA00022527"/>
    </source>
</evidence>
<dbReference type="GO" id="GO:0046872">
    <property type="term" value="F:metal ion binding"/>
    <property type="evidence" value="ECO:0007669"/>
    <property type="project" value="UniProtKB-KW"/>
</dbReference>
<dbReference type="SUPFAM" id="SSF56112">
    <property type="entry name" value="Protein kinase-like (PK-like)"/>
    <property type="match status" value="1"/>
</dbReference>
<accession>A0A674BT79</accession>
<evidence type="ECO:0000256" key="2">
    <source>
        <dbReference type="ARBA" id="ARBA00006529"/>
    </source>
</evidence>
<comment type="cofactor">
    <cofactor evidence="1">
        <name>Mg(2+)</name>
        <dbReference type="ChEBI" id="CHEBI:18420"/>
    </cofactor>
</comment>